<dbReference type="Proteomes" id="UP000237271">
    <property type="component" value="Unassembled WGS sequence"/>
</dbReference>
<reference evidence="2 3" key="1">
    <citation type="journal article" date="2017" name="Genome Biol. Evol.">
        <title>Phytophthora megakarya and P. palmivora, closely related causal agents of cacao black pod rot, underwent increases in genome sizes and gene numbers by different mechanisms.</title>
        <authorList>
            <person name="Ali S.S."/>
            <person name="Shao J."/>
            <person name="Lary D.J."/>
            <person name="Kronmiller B."/>
            <person name="Shen D."/>
            <person name="Strem M.D."/>
            <person name="Amoako-Attah I."/>
            <person name="Akrofi A.Y."/>
            <person name="Begoude B.A."/>
            <person name="Ten Hoopen G.M."/>
            <person name="Coulibaly K."/>
            <person name="Kebe B.I."/>
            <person name="Melnick R.L."/>
            <person name="Guiltinan M.J."/>
            <person name="Tyler B.M."/>
            <person name="Meinhardt L.W."/>
            <person name="Bailey B.A."/>
        </authorList>
    </citation>
    <scope>NUCLEOTIDE SEQUENCE [LARGE SCALE GENOMIC DNA]</scope>
    <source>
        <strain evidence="3">sbr112.9</strain>
    </source>
</reference>
<proteinExistence type="predicted"/>
<feature type="compositionally biased region" description="Basic and acidic residues" evidence="1">
    <location>
        <begin position="81"/>
        <end position="90"/>
    </location>
</feature>
<evidence type="ECO:0000256" key="1">
    <source>
        <dbReference type="SAM" id="MobiDB-lite"/>
    </source>
</evidence>
<gene>
    <name evidence="2" type="ORF">PHPALM_20966</name>
</gene>
<feature type="compositionally biased region" description="Gly residues" evidence="1">
    <location>
        <begin position="116"/>
        <end position="129"/>
    </location>
</feature>
<accession>A0A2P4XDH4</accession>
<feature type="compositionally biased region" description="Acidic residues" evidence="1">
    <location>
        <begin position="51"/>
        <end position="68"/>
    </location>
</feature>
<dbReference type="EMBL" id="NCKW01011386">
    <property type="protein sequence ID" value="POM63606.1"/>
    <property type="molecule type" value="Genomic_DNA"/>
</dbReference>
<evidence type="ECO:0000313" key="2">
    <source>
        <dbReference type="EMBL" id="POM63606.1"/>
    </source>
</evidence>
<name>A0A2P4XDH4_9STRA</name>
<feature type="compositionally biased region" description="Gly residues" evidence="1">
    <location>
        <begin position="97"/>
        <end position="107"/>
    </location>
</feature>
<protein>
    <submittedName>
        <fullName evidence="2">Uncharacterized protein</fullName>
    </submittedName>
</protein>
<feature type="region of interest" description="Disordered" evidence="1">
    <location>
        <begin position="1"/>
        <end position="150"/>
    </location>
</feature>
<keyword evidence="3" id="KW-1185">Reference proteome</keyword>
<evidence type="ECO:0000313" key="3">
    <source>
        <dbReference type="Proteomes" id="UP000237271"/>
    </source>
</evidence>
<comment type="caution">
    <text evidence="2">The sequence shown here is derived from an EMBL/GenBank/DDBJ whole genome shotgun (WGS) entry which is preliminary data.</text>
</comment>
<organism evidence="2 3">
    <name type="scientific">Phytophthora palmivora</name>
    <dbReference type="NCBI Taxonomy" id="4796"/>
    <lineage>
        <taxon>Eukaryota</taxon>
        <taxon>Sar</taxon>
        <taxon>Stramenopiles</taxon>
        <taxon>Oomycota</taxon>
        <taxon>Peronosporomycetes</taxon>
        <taxon>Peronosporales</taxon>
        <taxon>Peronosporaceae</taxon>
        <taxon>Phytophthora</taxon>
    </lineage>
</organism>
<dbReference type="AlphaFoldDB" id="A0A2P4XDH4"/>
<sequence length="281" mass="30524">MEEEDEYEFDLGGGPTGDESPSPDQASPHPPKKVDSRQPSGEVIEVGSASDEAEEEEEENAEVADDLNEAQTLMAISQPRSEARRRDHASPRRQSVGGSGGSPGGSDGSNSDTGSGNQGDGIGPMGGSGPATPPNGRQPRRITFVPQIPFPDSRGIPGRRIARVMVAADIEPWIESRLANQTLIAMPVNFLFLILQFRLDWIFPHRPRVFTSPTAPAFCGHQITEANVKVVRNSLPPITSEPNVGGRLGIFIRQYRDFETSELIEYWESTHKLPITTAMIA</sequence>